<protein>
    <submittedName>
        <fullName evidence="3">GGDEF domain-containing protein</fullName>
    </submittedName>
</protein>
<feature type="transmembrane region" description="Helical" evidence="1">
    <location>
        <begin position="105"/>
        <end position="122"/>
    </location>
</feature>
<feature type="transmembrane region" description="Helical" evidence="1">
    <location>
        <begin position="64"/>
        <end position="85"/>
    </location>
</feature>
<dbReference type="CDD" id="cd01949">
    <property type="entry name" value="GGDEF"/>
    <property type="match status" value="1"/>
</dbReference>
<dbReference type="GO" id="GO:1902201">
    <property type="term" value="P:negative regulation of bacterial-type flagellum-dependent cell motility"/>
    <property type="evidence" value="ECO:0007669"/>
    <property type="project" value="TreeGrafter"/>
</dbReference>
<organism evidence="3 4">
    <name type="scientific">Bacillus mesophilum</name>
    <dbReference type="NCBI Taxonomy" id="1071718"/>
    <lineage>
        <taxon>Bacteria</taxon>
        <taxon>Bacillati</taxon>
        <taxon>Bacillota</taxon>
        <taxon>Bacilli</taxon>
        <taxon>Bacillales</taxon>
        <taxon>Bacillaceae</taxon>
        <taxon>Bacillus</taxon>
    </lineage>
</organism>
<feature type="transmembrane region" description="Helical" evidence="1">
    <location>
        <begin position="128"/>
        <end position="145"/>
    </location>
</feature>
<dbReference type="GO" id="GO:0052621">
    <property type="term" value="F:diguanylate cyclase activity"/>
    <property type="evidence" value="ECO:0007669"/>
    <property type="project" value="TreeGrafter"/>
</dbReference>
<comment type="caution">
    <text evidence="3">The sequence shown here is derived from an EMBL/GenBank/DDBJ whole genome shotgun (WGS) entry which is preliminary data.</text>
</comment>
<feature type="transmembrane region" description="Helical" evidence="1">
    <location>
        <begin position="181"/>
        <end position="199"/>
    </location>
</feature>
<gene>
    <name evidence="3" type="ORF">F7732_14210</name>
</gene>
<keyword evidence="4" id="KW-1185">Reference proteome</keyword>
<proteinExistence type="predicted"/>
<dbReference type="EMBL" id="WBOT01000004">
    <property type="protein sequence ID" value="KAB2331821.1"/>
    <property type="molecule type" value="Genomic_DNA"/>
</dbReference>
<sequence>MKKIFPIPVQEVSEDKKRLLEKHLLMDNIKRCKLFAKIVILFETILILMHMYSSYSDSGTLLVFDAYIILYLLLWSFSILMVIYITIYERRSNLSERKTKLFQKGLWLFVIFFLTWGALVTLVDQRNYGHVMAFAVNFMCVSVLFHASNKTILYLYSLPVAVLYIGLPYAQPSGEIVSGHYINLSVFLFFCWLASRMLYTSYSSNFYQRLLLTEMNENLGLKVEENEKIYKELASANNQLKQLSVMDELTLILNRRGFRQYVQNEFENIQAKRPFAVLMGDIDSFKNYNDHYGHLEGDQVIATVAGVFRTHLNEESSILARFGGEEFVAVLFDVDLDEAFAKAEKVRQAIERLMIPHGYSSAANHITISIGVTAGKAQYPDDIFQLIGDADKALYEAKASGRNKVKIKVLK</sequence>
<dbReference type="InterPro" id="IPR000160">
    <property type="entry name" value="GGDEF_dom"/>
</dbReference>
<dbReference type="SMART" id="SM00267">
    <property type="entry name" value="GGDEF"/>
    <property type="match status" value="1"/>
</dbReference>
<evidence type="ECO:0000313" key="4">
    <source>
        <dbReference type="Proteomes" id="UP000441354"/>
    </source>
</evidence>
<dbReference type="GO" id="GO:0005886">
    <property type="term" value="C:plasma membrane"/>
    <property type="evidence" value="ECO:0007669"/>
    <property type="project" value="TreeGrafter"/>
</dbReference>
<feature type="transmembrane region" description="Helical" evidence="1">
    <location>
        <begin position="152"/>
        <end position="169"/>
    </location>
</feature>
<dbReference type="GO" id="GO:0043709">
    <property type="term" value="P:cell adhesion involved in single-species biofilm formation"/>
    <property type="evidence" value="ECO:0007669"/>
    <property type="project" value="TreeGrafter"/>
</dbReference>
<dbReference type="PANTHER" id="PTHR45138">
    <property type="entry name" value="REGULATORY COMPONENTS OF SENSORY TRANSDUCTION SYSTEM"/>
    <property type="match status" value="1"/>
</dbReference>
<dbReference type="FunFam" id="3.30.70.270:FF:000001">
    <property type="entry name" value="Diguanylate cyclase domain protein"/>
    <property type="match status" value="1"/>
</dbReference>
<dbReference type="Pfam" id="PF00990">
    <property type="entry name" value="GGDEF"/>
    <property type="match status" value="1"/>
</dbReference>
<dbReference type="InterPro" id="IPR050469">
    <property type="entry name" value="Diguanylate_Cyclase"/>
</dbReference>
<evidence type="ECO:0000259" key="2">
    <source>
        <dbReference type="PROSITE" id="PS50887"/>
    </source>
</evidence>
<keyword evidence="1" id="KW-0472">Membrane</keyword>
<dbReference type="Proteomes" id="UP000441354">
    <property type="component" value="Unassembled WGS sequence"/>
</dbReference>
<dbReference type="PANTHER" id="PTHR45138:SF9">
    <property type="entry name" value="DIGUANYLATE CYCLASE DGCM-RELATED"/>
    <property type="match status" value="1"/>
</dbReference>
<evidence type="ECO:0000313" key="3">
    <source>
        <dbReference type="EMBL" id="KAB2331821.1"/>
    </source>
</evidence>
<dbReference type="Gene3D" id="3.30.70.270">
    <property type="match status" value="1"/>
</dbReference>
<keyword evidence="1" id="KW-1133">Transmembrane helix</keyword>
<reference evidence="3 4" key="1">
    <citation type="journal article" date="2014" name="Arch. Microbiol.">
        <title>Bacillus mesophilum sp. nov., strain IITR-54T, a novel 4-chlorobiphenyl dechlorinating bacterium.</title>
        <authorList>
            <person name="Manickam N."/>
            <person name="Singh N.K."/>
            <person name="Bajaj A."/>
            <person name="Kumar R.M."/>
            <person name="Kaur G."/>
            <person name="Kaur N."/>
            <person name="Bala M."/>
            <person name="Kumar A."/>
            <person name="Mayilraj S."/>
        </authorList>
    </citation>
    <scope>NUCLEOTIDE SEQUENCE [LARGE SCALE GENOMIC DNA]</scope>
    <source>
        <strain evidence="3 4">IITR-54</strain>
    </source>
</reference>
<dbReference type="InterPro" id="IPR043128">
    <property type="entry name" value="Rev_trsase/Diguanyl_cyclase"/>
</dbReference>
<name>A0A7V7UWZ8_9BACI</name>
<keyword evidence="1" id="KW-0812">Transmembrane</keyword>
<dbReference type="RefSeq" id="WP_151574689.1">
    <property type="nucleotide sequence ID" value="NZ_WBOT01000004.1"/>
</dbReference>
<dbReference type="NCBIfam" id="TIGR00254">
    <property type="entry name" value="GGDEF"/>
    <property type="match status" value="1"/>
</dbReference>
<dbReference type="InterPro" id="IPR029787">
    <property type="entry name" value="Nucleotide_cyclase"/>
</dbReference>
<dbReference type="SUPFAM" id="SSF55073">
    <property type="entry name" value="Nucleotide cyclase"/>
    <property type="match status" value="1"/>
</dbReference>
<feature type="domain" description="GGDEF" evidence="2">
    <location>
        <begin position="273"/>
        <end position="410"/>
    </location>
</feature>
<evidence type="ECO:0000256" key="1">
    <source>
        <dbReference type="SAM" id="Phobius"/>
    </source>
</evidence>
<dbReference type="AlphaFoldDB" id="A0A7V7UWZ8"/>
<dbReference type="OrthoDB" id="9759607at2"/>
<accession>A0A7V7UWZ8</accession>
<dbReference type="PROSITE" id="PS50887">
    <property type="entry name" value="GGDEF"/>
    <property type="match status" value="1"/>
</dbReference>
<feature type="transmembrane region" description="Helical" evidence="1">
    <location>
        <begin position="34"/>
        <end position="52"/>
    </location>
</feature>